<evidence type="ECO:0000313" key="2">
    <source>
        <dbReference type="Proteomes" id="UP000584867"/>
    </source>
</evidence>
<sequence length="244" mass="27883">MVEHHWDIEQLSILDCEEGLSAVRLHGHRFPMQTEDKPQLIALLKKLRHSVQKRHSDKMCLEMFIQMPQLPRPEGAELLSKNGSRWMPGLAMGVWPDREPPRTLTKEDFTHRLPGQKLPVLAYEARKILAKDEAIRLEIEEQMVGSGALLEIIAPEGWSKSEGRQVEAWLKGKVIDDSYRNYPSYVPLLDAKSLAHLSPQDREACLAGITLYLREDLTDQSILIISHTSFEETLEMITETAQKV</sequence>
<proteinExistence type="predicted"/>
<dbReference type="EMBL" id="JACHIO010000030">
    <property type="protein sequence ID" value="MBB5066585.1"/>
    <property type="molecule type" value="Genomic_DNA"/>
</dbReference>
<accession>A0A7W7ZUU6</accession>
<dbReference type="RefSeq" id="WP_184260434.1">
    <property type="nucleotide sequence ID" value="NZ_JACHIO010000030.1"/>
</dbReference>
<protein>
    <submittedName>
        <fullName evidence="1">Uncharacterized protein</fullName>
    </submittedName>
</protein>
<organism evidence="1 2">
    <name type="scientific">Granulicella mallensis</name>
    <dbReference type="NCBI Taxonomy" id="940614"/>
    <lineage>
        <taxon>Bacteria</taxon>
        <taxon>Pseudomonadati</taxon>
        <taxon>Acidobacteriota</taxon>
        <taxon>Terriglobia</taxon>
        <taxon>Terriglobales</taxon>
        <taxon>Acidobacteriaceae</taxon>
        <taxon>Granulicella</taxon>
    </lineage>
</organism>
<dbReference type="Proteomes" id="UP000584867">
    <property type="component" value="Unassembled WGS sequence"/>
</dbReference>
<dbReference type="AlphaFoldDB" id="A0A7W7ZUU6"/>
<gene>
    <name evidence="1" type="ORF">HDF15_004966</name>
</gene>
<evidence type="ECO:0000313" key="1">
    <source>
        <dbReference type="EMBL" id="MBB5066585.1"/>
    </source>
</evidence>
<name>A0A7W7ZUU6_9BACT</name>
<reference evidence="1 2" key="1">
    <citation type="submission" date="2020-08" db="EMBL/GenBank/DDBJ databases">
        <title>Genomic Encyclopedia of Type Strains, Phase IV (KMG-V): Genome sequencing to study the core and pangenomes of soil and plant-associated prokaryotes.</title>
        <authorList>
            <person name="Whitman W."/>
        </authorList>
    </citation>
    <scope>NUCLEOTIDE SEQUENCE [LARGE SCALE GENOMIC DNA]</scope>
    <source>
        <strain evidence="1 2">X5P3</strain>
    </source>
</reference>
<comment type="caution">
    <text evidence="1">The sequence shown here is derived from an EMBL/GenBank/DDBJ whole genome shotgun (WGS) entry which is preliminary data.</text>
</comment>